<dbReference type="AlphaFoldDB" id="A0A919W400"/>
<dbReference type="InterPro" id="IPR029063">
    <property type="entry name" value="SAM-dependent_MTases_sf"/>
</dbReference>
<organism evidence="1 2">
    <name type="scientific">Paractinoplanes toevensis</name>
    <dbReference type="NCBI Taxonomy" id="571911"/>
    <lineage>
        <taxon>Bacteria</taxon>
        <taxon>Bacillati</taxon>
        <taxon>Actinomycetota</taxon>
        <taxon>Actinomycetes</taxon>
        <taxon>Micromonosporales</taxon>
        <taxon>Micromonosporaceae</taxon>
        <taxon>Paractinoplanes</taxon>
    </lineage>
</organism>
<evidence type="ECO:0000313" key="1">
    <source>
        <dbReference type="EMBL" id="GIM89583.1"/>
    </source>
</evidence>
<gene>
    <name evidence="1" type="ORF">Ato02nite_013760</name>
</gene>
<keyword evidence="2" id="KW-1185">Reference proteome</keyword>
<name>A0A919W400_9ACTN</name>
<accession>A0A919W400</accession>
<proteinExistence type="predicted"/>
<comment type="caution">
    <text evidence="1">The sequence shown here is derived from an EMBL/GenBank/DDBJ whole genome shotgun (WGS) entry which is preliminary data.</text>
</comment>
<dbReference type="EMBL" id="BOQN01000016">
    <property type="protein sequence ID" value="GIM89583.1"/>
    <property type="molecule type" value="Genomic_DNA"/>
</dbReference>
<dbReference type="Proteomes" id="UP000677082">
    <property type="component" value="Unassembled WGS sequence"/>
</dbReference>
<protein>
    <submittedName>
        <fullName evidence="1">Uncharacterized protein</fullName>
    </submittedName>
</protein>
<evidence type="ECO:0000313" key="2">
    <source>
        <dbReference type="Proteomes" id="UP000677082"/>
    </source>
</evidence>
<sequence>MVRGVRRVLEDIAKDPRLEATALQTVGSKGWNGLVIIRRVRQPG</sequence>
<dbReference type="Gene3D" id="3.40.50.150">
    <property type="entry name" value="Vaccinia Virus protein VP39"/>
    <property type="match status" value="1"/>
</dbReference>
<reference evidence="1 2" key="1">
    <citation type="submission" date="2021-03" db="EMBL/GenBank/DDBJ databases">
        <title>Whole genome shotgun sequence of Actinoplanes toevensis NBRC 105298.</title>
        <authorList>
            <person name="Komaki H."/>
            <person name="Tamura T."/>
        </authorList>
    </citation>
    <scope>NUCLEOTIDE SEQUENCE [LARGE SCALE GENOMIC DNA]</scope>
    <source>
        <strain evidence="1 2">NBRC 105298</strain>
    </source>
</reference>